<organism evidence="1 2">
    <name type="scientific">Hibiscus sabdariffa</name>
    <name type="common">roselle</name>
    <dbReference type="NCBI Taxonomy" id="183260"/>
    <lineage>
        <taxon>Eukaryota</taxon>
        <taxon>Viridiplantae</taxon>
        <taxon>Streptophyta</taxon>
        <taxon>Embryophyta</taxon>
        <taxon>Tracheophyta</taxon>
        <taxon>Spermatophyta</taxon>
        <taxon>Magnoliopsida</taxon>
        <taxon>eudicotyledons</taxon>
        <taxon>Gunneridae</taxon>
        <taxon>Pentapetalae</taxon>
        <taxon>rosids</taxon>
        <taxon>malvids</taxon>
        <taxon>Malvales</taxon>
        <taxon>Malvaceae</taxon>
        <taxon>Malvoideae</taxon>
        <taxon>Hibiscus</taxon>
    </lineage>
</organism>
<evidence type="ECO:0008006" key="3">
    <source>
        <dbReference type="Google" id="ProtNLM"/>
    </source>
</evidence>
<dbReference type="InterPro" id="IPR040256">
    <property type="entry name" value="At4g02000-like"/>
</dbReference>
<proteinExistence type="predicted"/>
<reference evidence="1 2" key="1">
    <citation type="journal article" date="2024" name="G3 (Bethesda)">
        <title>Genome assembly of Hibiscus sabdariffa L. provides insights into metabolisms of medicinal natural products.</title>
        <authorList>
            <person name="Kim T."/>
        </authorList>
    </citation>
    <scope>NUCLEOTIDE SEQUENCE [LARGE SCALE GENOMIC DNA]</scope>
    <source>
        <strain evidence="1">TK-2024</strain>
        <tissue evidence="1">Old leaves</tissue>
    </source>
</reference>
<evidence type="ECO:0000313" key="2">
    <source>
        <dbReference type="Proteomes" id="UP001396334"/>
    </source>
</evidence>
<protein>
    <recommendedName>
        <fullName evidence="3">DUF4283 domain-containing protein</fullName>
    </recommendedName>
</protein>
<dbReference type="PANTHER" id="PTHR31286">
    <property type="entry name" value="GLYCINE-RICH CELL WALL STRUCTURAL PROTEIN 1.8-LIKE"/>
    <property type="match status" value="1"/>
</dbReference>
<gene>
    <name evidence="1" type="ORF">V6N11_061732</name>
</gene>
<name>A0ABR2N761_9ROSI</name>
<dbReference type="EMBL" id="JBBPBN010000238">
    <property type="protein sequence ID" value="KAK8971895.1"/>
    <property type="molecule type" value="Genomic_DNA"/>
</dbReference>
<accession>A0ABR2N761</accession>
<comment type="caution">
    <text evidence="1">The sequence shown here is derived from an EMBL/GenBank/DDBJ whole genome shotgun (WGS) entry which is preliminary data.</text>
</comment>
<evidence type="ECO:0000313" key="1">
    <source>
        <dbReference type="EMBL" id="KAK8971895.1"/>
    </source>
</evidence>
<dbReference type="Proteomes" id="UP001396334">
    <property type="component" value="Unassembled WGS sequence"/>
</dbReference>
<dbReference type="PANTHER" id="PTHR31286:SF180">
    <property type="entry name" value="OS10G0362600 PROTEIN"/>
    <property type="match status" value="1"/>
</dbReference>
<keyword evidence="2" id="KW-1185">Reference proteome</keyword>
<sequence>MVKDRVDYRMLPKAKWAVKVVEGRSYKDVLIGNSSDVVVKPCHEAKLVPEYAELESVKIPKYAIITFEEEEQVDIFWDLKDTVLKPWFSDIDRVARFMEPKKLRIWVCIDNLPLKVWNEATLCKIGSCWGNVIRLDPDTANRRWLDVARILIDVKCLSDIPPFLHIEVDGEAFCLRIGTSEFEDDHRWIDDENLNGCNVHSSPGEYRKPCMEKELLLGPDFLENEEKQVQPVFGKDTNCSASLDKSITIENKSKSVARVDPKEIDKVIGKLEVGHNMVDGAKSKDVGCECKSGDDAKLFEVQVDAAAESKCLSGHSTSVEPILDTSSGLYSIKPKLITHLNWENMIALGSKSLFFQNWGYGFSLKSLAQVSEVETKSRKDSTKVVVGAKAVDVSKSSKKERMESFLEGQHHKDDLDEARASIEVCESLGLSFNVDRDDLLRKFRELERGS</sequence>